<dbReference type="EMBL" id="GL376562">
    <property type="status" value="NOT_ANNOTATED_CDS"/>
    <property type="molecule type" value="Genomic_DNA"/>
</dbReference>
<reference evidence="3" key="1">
    <citation type="journal article" date="2010" name="Genome Biol.">
        <title>Genome sequence of the necrotrophic plant pathogen Pythium ultimum reveals original pathogenicity mechanisms and effector repertoire.</title>
        <authorList>
            <person name="Levesque C.A."/>
            <person name="Brouwer H."/>
            <person name="Cano L."/>
            <person name="Hamilton J.P."/>
            <person name="Holt C."/>
            <person name="Huitema E."/>
            <person name="Raffaele S."/>
            <person name="Robideau G.P."/>
            <person name="Thines M."/>
            <person name="Win J."/>
            <person name="Zerillo M.M."/>
            <person name="Beakes G.W."/>
            <person name="Boore J.L."/>
            <person name="Busam D."/>
            <person name="Dumas B."/>
            <person name="Ferriera S."/>
            <person name="Fuerstenberg S.I."/>
            <person name="Gachon C.M."/>
            <person name="Gaulin E."/>
            <person name="Govers F."/>
            <person name="Grenville-Briggs L."/>
            <person name="Horner N."/>
            <person name="Hostetler J."/>
            <person name="Jiang R.H."/>
            <person name="Johnson J."/>
            <person name="Krajaejun T."/>
            <person name="Lin H."/>
            <person name="Meijer H.J."/>
            <person name="Moore B."/>
            <person name="Morris P."/>
            <person name="Phuntmart V."/>
            <person name="Puiu D."/>
            <person name="Shetty J."/>
            <person name="Stajich J.E."/>
            <person name="Tripathy S."/>
            <person name="Wawra S."/>
            <person name="van West P."/>
            <person name="Whitty B.R."/>
            <person name="Coutinho P.M."/>
            <person name="Henrissat B."/>
            <person name="Martin F."/>
            <person name="Thomas P.D."/>
            <person name="Tyler B.M."/>
            <person name="De Vries R.P."/>
            <person name="Kamoun S."/>
            <person name="Yandell M."/>
            <person name="Tisserat N."/>
            <person name="Buell C.R."/>
        </authorList>
    </citation>
    <scope>NUCLEOTIDE SEQUENCE</scope>
    <source>
        <strain evidence="3">DAOM:BR144</strain>
    </source>
</reference>
<feature type="region of interest" description="Disordered" evidence="1">
    <location>
        <begin position="108"/>
        <end position="127"/>
    </location>
</feature>
<feature type="region of interest" description="Disordered" evidence="1">
    <location>
        <begin position="179"/>
        <end position="216"/>
    </location>
</feature>
<accession>K3X263</accession>
<proteinExistence type="predicted"/>
<feature type="compositionally biased region" description="Low complexity" evidence="1">
    <location>
        <begin position="136"/>
        <end position="154"/>
    </location>
</feature>
<feature type="compositionally biased region" description="Low complexity" evidence="1">
    <location>
        <begin position="179"/>
        <end position="191"/>
    </location>
</feature>
<dbReference type="EnsemblProtists" id="PYU1_T011312">
    <property type="protein sequence ID" value="PYU1_T011312"/>
    <property type="gene ID" value="PYU1_G011287"/>
</dbReference>
<evidence type="ECO:0000313" key="3">
    <source>
        <dbReference type="Proteomes" id="UP000019132"/>
    </source>
</evidence>
<organism evidence="2 3">
    <name type="scientific">Globisporangium ultimum (strain ATCC 200006 / CBS 805.95 / DAOM BR144)</name>
    <name type="common">Pythium ultimum</name>
    <dbReference type="NCBI Taxonomy" id="431595"/>
    <lineage>
        <taxon>Eukaryota</taxon>
        <taxon>Sar</taxon>
        <taxon>Stramenopiles</taxon>
        <taxon>Oomycota</taxon>
        <taxon>Peronosporomycetes</taxon>
        <taxon>Pythiales</taxon>
        <taxon>Pythiaceae</taxon>
        <taxon>Globisporangium</taxon>
    </lineage>
</organism>
<feature type="region of interest" description="Disordered" evidence="1">
    <location>
        <begin position="133"/>
        <end position="154"/>
    </location>
</feature>
<keyword evidence="3" id="KW-1185">Reference proteome</keyword>
<evidence type="ECO:0000256" key="1">
    <source>
        <dbReference type="SAM" id="MobiDB-lite"/>
    </source>
</evidence>
<name>K3X263_GLOUD</name>
<dbReference type="VEuPathDB" id="FungiDB:PYU1_G011287"/>
<dbReference type="eggNOG" id="ENOG502S09V">
    <property type="taxonomic scope" value="Eukaryota"/>
</dbReference>
<dbReference type="InParanoid" id="K3X263"/>
<sequence>MDSPNTPCSMTSHQAIMKCPWQWRQPFLDEKRESRKRKVGDGYFYDPVDPNFVDHLLPGYAKKFCANLLESDEKEKIQMEIQRLMTKKEEQADRMFYDALFFGESESKTAKQHTTTKSSSDKRSAEADADLLLSPQSSTASSDKESSSSSNDVVSQENMALIDSILLMTKSVDESSLLASPKSVSSPLSPVLEEDDDVDSLNLNSSDESNSFDEPLFERSSSLDLVSDNLQDNYFASEDGDLLDFPTSSSISSD</sequence>
<protein>
    <submittedName>
        <fullName evidence="2">Uncharacterized protein</fullName>
    </submittedName>
</protein>
<feature type="compositionally biased region" description="Low complexity" evidence="1">
    <location>
        <begin position="200"/>
        <end position="209"/>
    </location>
</feature>
<dbReference type="OMA" id="ENELSCC"/>
<dbReference type="AlphaFoldDB" id="K3X263"/>
<dbReference type="HOGENOM" id="CLU_1263756_0_0_1"/>
<reference evidence="2" key="3">
    <citation type="submission" date="2015-02" db="UniProtKB">
        <authorList>
            <consortium name="EnsemblProtists"/>
        </authorList>
    </citation>
    <scope>IDENTIFICATION</scope>
    <source>
        <strain evidence="2">DAOM BR144</strain>
    </source>
</reference>
<evidence type="ECO:0000313" key="2">
    <source>
        <dbReference type="EnsemblProtists" id="PYU1_T011312"/>
    </source>
</evidence>
<reference evidence="3" key="2">
    <citation type="submission" date="2010-04" db="EMBL/GenBank/DDBJ databases">
        <authorList>
            <person name="Buell R."/>
            <person name="Hamilton J."/>
            <person name="Hostetler J."/>
        </authorList>
    </citation>
    <scope>NUCLEOTIDE SEQUENCE [LARGE SCALE GENOMIC DNA]</scope>
    <source>
        <strain evidence="3">DAOM:BR144</strain>
    </source>
</reference>
<dbReference type="Proteomes" id="UP000019132">
    <property type="component" value="Unassembled WGS sequence"/>
</dbReference>